<feature type="region of interest" description="Disordered" evidence="1">
    <location>
        <begin position="52"/>
        <end position="80"/>
    </location>
</feature>
<evidence type="ECO:0000256" key="1">
    <source>
        <dbReference type="SAM" id="MobiDB-lite"/>
    </source>
</evidence>
<dbReference type="PANTHER" id="PTHR34196">
    <property type="entry name" value="OS02G0697700 PROTEIN"/>
    <property type="match status" value="1"/>
</dbReference>
<reference evidence="3" key="1">
    <citation type="journal article" date="2016" name="Nat. Biotechnol.">
        <title>Sequencing wild and cultivated cassava and related species reveals extensive interspecific hybridization and genetic diversity.</title>
        <authorList>
            <person name="Bredeson J.V."/>
            <person name="Lyons J.B."/>
            <person name="Prochnik S.E."/>
            <person name="Wu G.A."/>
            <person name="Ha C.M."/>
            <person name="Edsinger-Gonzales E."/>
            <person name="Grimwood J."/>
            <person name="Schmutz J."/>
            <person name="Rabbi I.Y."/>
            <person name="Egesi C."/>
            <person name="Nauluvula P."/>
            <person name="Lebot V."/>
            <person name="Ndunguru J."/>
            <person name="Mkamilo G."/>
            <person name="Bart R.S."/>
            <person name="Setter T.L."/>
            <person name="Gleadow R.M."/>
            <person name="Kulakow P."/>
            <person name="Ferguson M.E."/>
            <person name="Rounsley S."/>
            <person name="Rokhsar D.S."/>
        </authorList>
    </citation>
    <scope>NUCLEOTIDE SEQUENCE [LARGE SCALE GENOMIC DNA]</scope>
    <source>
        <strain evidence="3">cv. AM560-2</strain>
    </source>
</reference>
<feature type="compositionally biased region" description="Basic and acidic residues" evidence="1">
    <location>
        <begin position="52"/>
        <end position="62"/>
    </location>
</feature>
<comment type="caution">
    <text evidence="2">The sequence shown here is derived from an EMBL/GenBank/DDBJ whole genome shotgun (WGS) entry which is preliminary data.</text>
</comment>
<dbReference type="AlphaFoldDB" id="A0A2C9U7C7"/>
<organism evidence="2 3">
    <name type="scientific">Manihot esculenta</name>
    <name type="common">Cassava</name>
    <name type="synonym">Jatropha manihot</name>
    <dbReference type="NCBI Taxonomy" id="3983"/>
    <lineage>
        <taxon>Eukaryota</taxon>
        <taxon>Viridiplantae</taxon>
        <taxon>Streptophyta</taxon>
        <taxon>Embryophyta</taxon>
        <taxon>Tracheophyta</taxon>
        <taxon>Spermatophyta</taxon>
        <taxon>Magnoliopsida</taxon>
        <taxon>eudicotyledons</taxon>
        <taxon>Gunneridae</taxon>
        <taxon>Pentapetalae</taxon>
        <taxon>rosids</taxon>
        <taxon>fabids</taxon>
        <taxon>Malpighiales</taxon>
        <taxon>Euphorbiaceae</taxon>
        <taxon>Crotonoideae</taxon>
        <taxon>Manihoteae</taxon>
        <taxon>Manihot</taxon>
    </lineage>
</organism>
<evidence type="ECO:0000313" key="3">
    <source>
        <dbReference type="Proteomes" id="UP000091857"/>
    </source>
</evidence>
<accession>A0A2C9U7C7</accession>
<proteinExistence type="predicted"/>
<name>A0A2C9U7C7_MANES</name>
<keyword evidence="3" id="KW-1185">Reference proteome</keyword>
<dbReference type="OMA" id="TRDNHIT"/>
<evidence type="ECO:0000313" key="2">
    <source>
        <dbReference type="EMBL" id="OAY25377.1"/>
    </source>
</evidence>
<dbReference type="Proteomes" id="UP000091857">
    <property type="component" value="Chromosome 17"/>
</dbReference>
<dbReference type="Gramene" id="Manes.17G089700.1.v8.1">
    <property type="protein sequence ID" value="Manes.17G089700.1.v8.1.CDS"/>
    <property type="gene ID" value="Manes.17G089700.v8.1"/>
</dbReference>
<dbReference type="Gramene" id="Manes.17G089700.2.v8.1">
    <property type="protein sequence ID" value="Manes.17G089700.2.v8.1.CDS"/>
    <property type="gene ID" value="Manes.17G089700.v8.1"/>
</dbReference>
<gene>
    <name evidence="2" type="ORF">MANES_17G089700v8</name>
</gene>
<dbReference type="OrthoDB" id="1269099at2759"/>
<feature type="region of interest" description="Disordered" evidence="1">
    <location>
        <begin position="1"/>
        <end position="30"/>
    </location>
</feature>
<sequence length="162" mass="18513">MGLSCGEHDFGDRESEVPLADETRRSRQRCSDMDLHHHAVEFDVELWPVEHPKEPQDEDRPLKCPIPASSLVNDGSSREERYGYGESLRMRTEVPAMVNKEGIVIVAAEPPIQAVRKRHHTLTHGDHTITSRMPHLPPLPTQNVTIFQMLQQLDEFECSKSR</sequence>
<dbReference type="PANTHER" id="PTHR34196:SF4">
    <property type="entry name" value="OS06G0208200 PROTEIN"/>
    <property type="match status" value="1"/>
</dbReference>
<dbReference type="STRING" id="3983.A0A2C9U7C7"/>
<protein>
    <submittedName>
        <fullName evidence="2">Uncharacterized protein</fullName>
    </submittedName>
</protein>
<dbReference type="EMBL" id="CM004403">
    <property type="protein sequence ID" value="OAY25377.1"/>
    <property type="molecule type" value="Genomic_DNA"/>
</dbReference>